<accession>A0ABT5GAS3</accession>
<protein>
    <recommendedName>
        <fullName evidence="3">Restriction endonuclease</fullName>
    </recommendedName>
</protein>
<evidence type="ECO:0000313" key="1">
    <source>
        <dbReference type="EMBL" id="MDC4182080.1"/>
    </source>
</evidence>
<evidence type="ECO:0000313" key="2">
    <source>
        <dbReference type="Proteomes" id="UP001220940"/>
    </source>
</evidence>
<name>A0ABT5GAS3_9MOLU</name>
<proteinExistence type="predicted"/>
<dbReference type="Proteomes" id="UP001220940">
    <property type="component" value="Unassembled WGS sequence"/>
</dbReference>
<dbReference type="RefSeq" id="WP_255034361.1">
    <property type="nucleotide sequence ID" value="NZ_CP101414.1"/>
</dbReference>
<reference evidence="1" key="1">
    <citation type="submission" date="2021-11" db="EMBL/GenBank/DDBJ databases">
        <title>Description of Mycoplasma bradburyaesp. nov.from sea birds: a tribute to a great mycoplasmologist.</title>
        <authorList>
            <person name="Ramirez A.S."/>
            <person name="Poveda C."/>
            <person name="Suarez-Perez A."/>
            <person name="Rosales R.S."/>
            <person name="Dijkman R."/>
            <person name="Feberwee A."/>
            <person name="Spergser J."/>
            <person name="Szostak M.P."/>
            <person name="Ressel L."/>
            <person name="Calabuig P."/>
            <person name="Catania S."/>
            <person name="Gobbo F."/>
            <person name="Timofte D."/>
            <person name="Poveda J.B."/>
        </authorList>
    </citation>
    <scope>NUCLEOTIDE SEQUENCE [LARGE SCALE GENOMIC DNA]</scope>
    <source>
        <strain evidence="1">T158</strain>
    </source>
</reference>
<dbReference type="EMBL" id="JAJHZM010000012">
    <property type="protein sequence ID" value="MDC4182080.1"/>
    <property type="molecule type" value="Genomic_DNA"/>
</dbReference>
<evidence type="ECO:0008006" key="3">
    <source>
        <dbReference type="Google" id="ProtNLM"/>
    </source>
</evidence>
<organism evidence="1 2">
    <name type="scientific">Mycoplasma bradburyae</name>
    <dbReference type="NCBI Taxonomy" id="2963128"/>
    <lineage>
        <taxon>Bacteria</taxon>
        <taxon>Bacillati</taxon>
        <taxon>Mycoplasmatota</taxon>
        <taxon>Mollicutes</taxon>
        <taxon>Mycoplasmataceae</taxon>
        <taxon>Mycoplasma</taxon>
    </lineage>
</organism>
<gene>
    <name evidence="1" type="ORF">LNO68_02640</name>
</gene>
<comment type="caution">
    <text evidence="1">The sequence shown here is derived from an EMBL/GenBank/DDBJ whole genome shotgun (WGS) entry which is preliminary data.</text>
</comment>
<sequence length="245" mass="28993">MTRNQHLNEYKTEIIGVSAEIAIAEVFNLEIDENYSKRANREVVDMIKPIVKGTFDYYKIPYPIKLISLNQNPIDFILEEGKTLSVKTNQKSKGNIAPQIIGQPTSKTYFKHFSNELKVRMPEFYKQRMELFKKITLDNPLLVISKYWENLFKCDYLMYFYDFLDKDNKLKQKPEAIVFDKTAPQKWVKDKFSFTKDINTWNESNTIKYDGISFGEFQVHNNRDCFKFRFKLSGILKLLSINNDK</sequence>
<keyword evidence="2" id="KW-1185">Reference proteome</keyword>